<dbReference type="eggNOG" id="arCOG02276">
    <property type="taxonomic scope" value="Archaea"/>
</dbReference>
<name>I3R8U3_HALMT</name>
<dbReference type="PATRIC" id="fig|523841.21.peg.2147"/>
<evidence type="ECO:0000313" key="15">
    <source>
        <dbReference type="Proteomes" id="UP000006469"/>
    </source>
</evidence>
<evidence type="ECO:0000256" key="6">
    <source>
        <dbReference type="ARBA" id="ARBA00023125"/>
    </source>
</evidence>
<keyword evidence="2" id="KW-0808">Transferase</keyword>
<organism evidence="11 15">
    <name type="scientific">Haloferax mediterranei (strain ATCC 33500 / DSM 1411 / JCM 8866 / NBRC 14739 / NCIMB 2177 / R-4)</name>
    <name type="common">Halobacterium mediterranei</name>
    <dbReference type="NCBI Taxonomy" id="523841"/>
    <lineage>
        <taxon>Archaea</taxon>
        <taxon>Methanobacteriati</taxon>
        <taxon>Methanobacteriota</taxon>
        <taxon>Stenosarchaea group</taxon>
        <taxon>Halobacteria</taxon>
        <taxon>Halobacteriales</taxon>
        <taxon>Haloferacaceae</taxon>
        <taxon>Haloferax</taxon>
    </lineage>
</organism>
<dbReference type="Proteomes" id="UP000011603">
    <property type="component" value="Unassembled WGS sequence"/>
</dbReference>
<proteinExistence type="predicted"/>
<dbReference type="InterPro" id="IPR003018">
    <property type="entry name" value="GAF"/>
</dbReference>
<dbReference type="SMART" id="SM00448">
    <property type="entry name" value="REC"/>
    <property type="match status" value="1"/>
</dbReference>
<dbReference type="SUPFAM" id="SSF52172">
    <property type="entry name" value="CheY-like"/>
    <property type="match status" value="1"/>
</dbReference>
<evidence type="ECO:0000313" key="17">
    <source>
        <dbReference type="Proteomes" id="UP000027075"/>
    </source>
</evidence>
<feature type="modified residue" description="4-aspartylphosphate" evidence="8">
    <location>
        <position position="64"/>
    </location>
</feature>
<keyword evidence="4" id="KW-0902">Two-component regulatory system</keyword>
<dbReference type="GO" id="GO:0032993">
    <property type="term" value="C:protein-DNA complex"/>
    <property type="evidence" value="ECO:0007669"/>
    <property type="project" value="TreeGrafter"/>
</dbReference>
<dbReference type="SUPFAM" id="SSF55781">
    <property type="entry name" value="GAF domain-like"/>
    <property type="match status" value="1"/>
</dbReference>
<dbReference type="PANTHER" id="PTHR48111">
    <property type="entry name" value="REGULATOR OF RPOS"/>
    <property type="match status" value="1"/>
</dbReference>
<evidence type="ECO:0000256" key="8">
    <source>
        <dbReference type="PROSITE-ProRule" id="PRU00169"/>
    </source>
</evidence>
<keyword evidence="5" id="KW-0805">Transcription regulation</keyword>
<dbReference type="EMBL" id="CP007551">
    <property type="protein sequence ID" value="AHZ22862.1"/>
    <property type="molecule type" value="Genomic_DNA"/>
</dbReference>
<evidence type="ECO:0000256" key="2">
    <source>
        <dbReference type="ARBA" id="ARBA00022679"/>
    </source>
</evidence>
<evidence type="ECO:0000256" key="3">
    <source>
        <dbReference type="ARBA" id="ARBA00022777"/>
    </source>
</evidence>
<evidence type="ECO:0000256" key="1">
    <source>
        <dbReference type="ARBA" id="ARBA00022553"/>
    </source>
</evidence>
<dbReference type="GO" id="GO:0006355">
    <property type="term" value="P:regulation of DNA-templated transcription"/>
    <property type="evidence" value="ECO:0007669"/>
    <property type="project" value="TreeGrafter"/>
</dbReference>
<dbReference type="Pfam" id="PF13185">
    <property type="entry name" value="GAF_2"/>
    <property type="match status" value="1"/>
</dbReference>
<evidence type="ECO:0000256" key="7">
    <source>
        <dbReference type="ARBA" id="ARBA00023163"/>
    </source>
</evidence>
<reference evidence="12 17" key="4">
    <citation type="submission" date="2014-04" db="EMBL/GenBank/DDBJ databases">
        <title>Transcriptional profiles of Haloferax mediterranei on the basis of nitrogen availability.</title>
        <authorList>
            <person name="Bautista V."/>
        </authorList>
    </citation>
    <scope>NUCLEOTIDE SEQUENCE [LARGE SCALE GENOMIC DNA]</scope>
    <source>
        <strain evidence="12">ATCC 33500</strain>
        <strain evidence="17">ATCC 33500 / DSM 1411 / JCM 8866 / NBRC 14739 / NCIMB 2177 / R-4</strain>
    </source>
</reference>
<evidence type="ECO:0000313" key="12">
    <source>
        <dbReference type="EMBL" id="AHZ22862.1"/>
    </source>
</evidence>
<dbReference type="Pfam" id="PF00072">
    <property type="entry name" value="Response_reg"/>
    <property type="match status" value="1"/>
</dbReference>
<gene>
    <name evidence="11" type="ordered locus">HFX_2989</name>
    <name evidence="12" type="ORF">BM92_09525</name>
    <name evidence="13" type="ORF">C439_10600</name>
    <name evidence="14" type="ORF">E6P09_02885</name>
</gene>
<dbReference type="Gene3D" id="3.40.50.2300">
    <property type="match status" value="1"/>
</dbReference>
<dbReference type="PANTHER" id="PTHR48111:SF1">
    <property type="entry name" value="TWO-COMPONENT RESPONSE REGULATOR ORR33"/>
    <property type="match status" value="1"/>
</dbReference>
<dbReference type="Gene3D" id="3.30.450.40">
    <property type="match status" value="1"/>
</dbReference>
<dbReference type="CDD" id="cd00156">
    <property type="entry name" value="REC"/>
    <property type="match status" value="1"/>
</dbReference>
<dbReference type="STRING" id="523841.HFX_2989"/>
<dbReference type="Proteomes" id="UP000299011">
    <property type="component" value="Chromosome"/>
</dbReference>
<dbReference type="GO" id="GO:0005829">
    <property type="term" value="C:cytosol"/>
    <property type="evidence" value="ECO:0007669"/>
    <property type="project" value="TreeGrafter"/>
</dbReference>
<dbReference type="EMBL" id="CP001868">
    <property type="protein sequence ID" value="AFK20653.1"/>
    <property type="molecule type" value="Genomic_DNA"/>
</dbReference>
<keyword evidence="6 11" id="KW-0238">DNA-binding</keyword>
<keyword evidence="16" id="KW-1185">Reference proteome</keyword>
<reference evidence="11 15" key="2">
    <citation type="journal article" date="2012" name="J. Bacteriol.">
        <title>Complete genome sequence of the metabolically versatile halophilic archaeon Haloferax mediterranei, a poly(3-hydroxybutyrate-co-3-hydroxyvalerate) producer.</title>
        <authorList>
            <person name="Han J."/>
            <person name="Zhang F."/>
            <person name="Hou J."/>
            <person name="Liu X."/>
            <person name="Li M."/>
            <person name="Liu H."/>
            <person name="Cai L."/>
            <person name="Zhang B."/>
            <person name="Chen Y."/>
            <person name="Zhou J."/>
            <person name="Hu S."/>
            <person name="Xiang H."/>
        </authorList>
    </citation>
    <scope>NUCLEOTIDE SEQUENCE [LARGE SCALE GENOMIC DNA]</scope>
    <source>
        <strain evidence="15">ATCC 33500 / DSM 1411 / JCM 8866 / NBRC 14739 / NCIMB 2177 / R-4</strain>
        <strain evidence="11">CGMCC 1.2087</strain>
    </source>
</reference>
<dbReference type="PROSITE" id="PS50110">
    <property type="entry name" value="RESPONSE_REGULATORY"/>
    <property type="match status" value="1"/>
</dbReference>
<dbReference type="EMBL" id="AOLO01000007">
    <property type="protein sequence ID" value="EMA03027.1"/>
    <property type="molecule type" value="Genomic_DNA"/>
</dbReference>
<evidence type="ECO:0000256" key="5">
    <source>
        <dbReference type="ARBA" id="ARBA00023015"/>
    </source>
</evidence>
<accession>I3R8U3</accession>
<dbReference type="PaxDb" id="523841-HFX_2989"/>
<dbReference type="Proteomes" id="UP000027075">
    <property type="component" value="Chromosome"/>
</dbReference>
<evidence type="ECO:0000259" key="10">
    <source>
        <dbReference type="PROSITE" id="PS50110"/>
    </source>
</evidence>
<evidence type="ECO:0000313" key="16">
    <source>
        <dbReference type="Proteomes" id="UP000011603"/>
    </source>
</evidence>
<dbReference type="GO" id="GO:0000156">
    <property type="term" value="F:phosphorelay response regulator activity"/>
    <property type="evidence" value="ECO:0007669"/>
    <property type="project" value="TreeGrafter"/>
</dbReference>
<reference evidence="13 16" key="3">
    <citation type="journal article" date="2014" name="PLoS Genet.">
        <title>Phylogenetically driven sequencing of extremely halophilic archaea reveals strategies for static and dynamic osmo-response.</title>
        <authorList>
            <person name="Becker E.A."/>
            <person name="Seitzer P.M."/>
            <person name="Tritt A."/>
            <person name="Larsen D."/>
            <person name="Krusor M."/>
            <person name="Yao A.I."/>
            <person name="Wu D."/>
            <person name="Madern D."/>
            <person name="Eisen J.A."/>
            <person name="Darling A.E."/>
            <person name="Facciotti M.T."/>
        </authorList>
    </citation>
    <scope>NUCLEOTIDE SEQUENCE [LARGE SCALE GENOMIC DNA]</scope>
    <source>
        <strain evidence="13">ATCC 33500</strain>
        <strain evidence="16">ATCC 33500 / DSM 1411 / JCM 8866 / NBRC 14739 / NCIMB 2177 / R-4</strain>
    </source>
</reference>
<dbReference type="GO" id="GO:0016301">
    <property type="term" value="F:kinase activity"/>
    <property type="evidence" value="ECO:0007669"/>
    <property type="project" value="UniProtKB-KW"/>
</dbReference>
<protein>
    <submittedName>
        <fullName evidence="12">DNA-binding protein</fullName>
    </submittedName>
    <submittedName>
        <fullName evidence="11 14">Response regulator</fullName>
    </submittedName>
</protein>
<keyword evidence="7" id="KW-0804">Transcription</keyword>
<reference evidence="14 18" key="6">
    <citation type="submission" date="2019-04" db="EMBL/GenBank/DDBJ databases">
        <title>Methylomes of two halophilic Archaea, Haloarcula marismortui and Haloferax mediterranei.</title>
        <authorList>
            <person name="DasSarma S."/>
            <person name="DasSarma P."/>
            <person name="DasSarma S."/>
            <person name="Fomenkov A."/>
            <person name="Vincze T."/>
            <person name="Anton B.P."/>
            <person name="Roberts R.J."/>
        </authorList>
    </citation>
    <scope>NUCLEOTIDE SEQUENCE [LARGE SCALE GENOMIC DNA]</scope>
    <source>
        <strain evidence="14">ATCC 33500</strain>
        <strain evidence="18">ATCC 33500 / DSM 1411 / JCM 8866 / NBRC 14739 / NCIMB 2177 / R-4</strain>
    </source>
</reference>
<evidence type="ECO:0000313" key="11">
    <source>
        <dbReference type="EMBL" id="AFK20653.1"/>
    </source>
</evidence>
<dbReference type="EMBL" id="CP039139">
    <property type="protein sequence ID" value="QCQ74270.1"/>
    <property type="molecule type" value="Genomic_DNA"/>
</dbReference>
<dbReference type="GeneID" id="40155328"/>
<evidence type="ECO:0000313" key="18">
    <source>
        <dbReference type="Proteomes" id="UP000299011"/>
    </source>
</evidence>
<feature type="region of interest" description="Disordered" evidence="9">
    <location>
        <begin position="307"/>
        <end position="331"/>
    </location>
</feature>
<dbReference type="InterPro" id="IPR001789">
    <property type="entry name" value="Sig_transdc_resp-reg_receiver"/>
</dbReference>
<evidence type="ECO:0000313" key="13">
    <source>
        <dbReference type="EMBL" id="EMA03027.1"/>
    </source>
</evidence>
<reference evidence="11" key="1">
    <citation type="journal article" date="2012" name="Appl. Environ. Microbiol.">
        <title>Identification of the haloarchaeal phasin (PhaP) that functions in polyhydroxyalkanoate accumulation and granule formation in Haloferax mediterranei.</title>
        <authorList>
            <person name="Cai S."/>
            <person name="Cai L."/>
            <person name="Liu H."/>
            <person name="Liu X."/>
            <person name="Han J."/>
            <person name="Zhou J."/>
            <person name="Xiang H."/>
        </authorList>
    </citation>
    <scope>NUCLEOTIDE SEQUENCE</scope>
    <source>
        <strain evidence="11">CGMCC 1.2087</strain>
    </source>
</reference>
<evidence type="ECO:0000256" key="9">
    <source>
        <dbReference type="SAM" id="MobiDB-lite"/>
    </source>
</evidence>
<dbReference type="InterPro" id="IPR039420">
    <property type="entry name" value="WalR-like"/>
</dbReference>
<dbReference type="InterPro" id="IPR011006">
    <property type="entry name" value="CheY-like_superfamily"/>
</dbReference>
<dbReference type="GO" id="GO:0000976">
    <property type="term" value="F:transcription cis-regulatory region binding"/>
    <property type="evidence" value="ECO:0007669"/>
    <property type="project" value="TreeGrafter"/>
</dbReference>
<keyword evidence="1 8" id="KW-0597">Phosphoprotein</keyword>
<evidence type="ECO:0000313" key="14">
    <source>
        <dbReference type="EMBL" id="QCQ74270.1"/>
    </source>
</evidence>
<keyword evidence="3" id="KW-0418">Kinase</keyword>
<dbReference type="AlphaFoldDB" id="I3R8U3"/>
<reference evidence="11" key="5">
    <citation type="submission" date="2014-05" db="EMBL/GenBank/DDBJ databases">
        <authorList>
            <person name="Wang L."/>
            <person name="Yang H."/>
            <person name="Xiang H."/>
        </authorList>
    </citation>
    <scope>NUCLEOTIDE SEQUENCE</scope>
    <source>
        <strain evidence="11">CGMCC 1.2087</strain>
    </source>
</reference>
<feature type="domain" description="Response regulatory" evidence="10">
    <location>
        <begin position="8"/>
        <end position="129"/>
    </location>
</feature>
<evidence type="ECO:0000256" key="4">
    <source>
        <dbReference type="ARBA" id="ARBA00023012"/>
    </source>
</evidence>
<dbReference type="OrthoDB" id="234125at2157"/>
<dbReference type="RefSeq" id="WP_004058930.1">
    <property type="nucleotide sequence ID" value="NC_017941.2"/>
</dbReference>
<dbReference type="Proteomes" id="UP000006469">
    <property type="component" value="Chromosome"/>
</dbReference>
<dbReference type="InterPro" id="IPR029016">
    <property type="entry name" value="GAF-like_dom_sf"/>
</dbReference>
<dbReference type="eggNOG" id="arCOG02386">
    <property type="taxonomic scope" value="Archaea"/>
</dbReference>
<dbReference type="HOGENOM" id="CLU_791332_0_0_2"/>
<dbReference type="KEGG" id="hme:HFX_2989"/>
<sequence length="331" mass="37316">MIRENSLKALLIEDNPGDARLIRYYLEENSLLEDTEELELTHVENLTKGLEHLDENAYDFVLLDLGLPESTGLETLDRVLSHSPELPVIVLTGLDDREVAGEAIMWGAQDYLPKDDLNSTQLMRSLQYAIERKKREEQLAALNRINALIRDINKALLTATTRAEIEQAACERFIATEPYTFAMVGEFSSDFEQFLGRYWESVDKRGLESVMVSENRVLGHQPAAKAVQTQEVQVVENIPEEVSAETEEDETAEHEFESVAAIPIVFESVHGVLVVYADRPYAFDEQEREVLGELGRTIGYAITTLEAQGEQVEPDADSSHDPIENEYEDQG</sequence>